<dbReference type="PANTHER" id="PTHR33392:SF6">
    <property type="entry name" value="POLYISOPRENYL-TEICHOIC ACID--PEPTIDOGLYCAN TEICHOIC ACID TRANSFERASE TAGU"/>
    <property type="match status" value="1"/>
</dbReference>
<organism evidence="4 5">
    <name type="scientific">Dethiosulfatibacter aminovorans DSM 17477</name>
    <dbReference type="NCBI Taxonomy" id="1121476"/>
    <lineage>
        <taxon>Bacteria</taxon>
        <taxon>Bacillati</taxon>
        <taxon>Bacillota</taxon>
        <taxon>Tissierellia</taxon>
        <taxon>Dethiosulfatibacter</taxon>
    </lineage>
</organism>
<protein>
    <submittedName>
        <fullName evidence="4">Transcriptional attenuator, LytR family</fullName>
    </submittedName>
</protein>
<evidence type="ECO:0000256" key="1">
    <source>
        <dbReference type="ARBA" id="ARBA00006068"/>
    </source>
</evidence>
<reference evidence="4 5" key="1">
    <citation type="submission" date="2016-11" db="EMBL/GenBank/DDBJ databases">
        <authorList>
            <person name="Jaros S."/>
            <person name="Januszkiewicz K."/>
            <person name="Wedrychowicz H."/>
        </authorList>
    </citation>
    <scope>NUCLEOTIDE SEQUENCE [LARGE SCALE GENOMIC DNA]</scope>
    <source>
        <strain evidence="4 5">DSM 17477</strain>
    </source>
</reference>
<keyword evidence="5" id="KW-1185">Reference proteome</keyword>
<dbReference type="Proteomes" id="UP000184052">
    <property type="component" value="Unassembled WGS sequence"/>
</dbReference>
<dbReference type="Pfam" id="PF03816">
    <property type="entry name" value="LytR_cpsA_psr"/>
    <property type="match status" value="1"/>
</dbReference>
<feature type="signal peptide" evidence="2">
    <location>
        <begin position="1"/>
        <end position="19"/>
    </location>
</feature>
<accession>A0A1M6LFW5</accession>
<dbReference type="STRING" id="1121476.SAMN02745751_03160"/>
<feature type="chain" id="PRO_5039714851" evidence="2">
    <location>
        <begin position="20"/>
        <end position="325"/>
    </location>
</feature>
<dbReference type="AlphaFoldDB" id="A0A1M6LFW5"/>
<dbReference type="PANTHER" id="PTHR33392">
    <property type="entry name" value="POLYISOPRENYL-TEICHOIC ACID--PEPTIDOGLYCAN TEICHOIC ACID TRANSFERASE TAGU"/>
    <property type="match status" value="1"/>
</dbReference>
<sequence length="325" mass="37211">MKHFLKVFSLAMVMFMSIAGVKVYSTYKTIEEKNNREPNYDEHWLDGFDQDSNLVTLETYEAYVSSSNRVNFLLVGLEYVRTDTIIFASYDRDTNKVDMISIPRDTYYYKEGFRSGFEDPAEYKINAVYGDEGIEGLVKAVEDAMNLPVHHYAIVTLEGVEDVIDALNGVEINVPFDMYYEDPYDEPPLLIDLKAGNQVLDGEEAVQFLRFRKSSDGTVSYGDLQRIRKQQEFMNRAIDKALSYRLPFIVDEIFGCFRTDVGLADMVGYASGAAGMSMDDVTFYTLPGTDEYIGKTSFFIADDEELKELIYTMYDIPFEKAEEEN</sequence>
<evidence type="ECO:0000313" key="5">
    <source>
        <dbReference type="Proteomes" id="UP000184052"/>
    </source>
</evidence>
<dbReference type="InterPro" id="IPR050922">
    <property type="entry name" value="LytR/CpsA/Psr_CW_biosynth"/>
</dbReference>
<evidence type="ECO:0000313" key="4">
    <source>
        <dbReference type="EMBL" id="SHJ70099.1"/>
    </source>
</evidence>
<evidence type="ECO:0000256" key="2">
    <source>
        <dbReference type="SAM" id="SignalP"/>
    </source>
</evidence>
<keyword evidence="2" id="KW-0732">Signal</keyword>
<proteinExistence type="inferred from homology"/>
<evidence type="ECO:0000259" key="3">
    <source>
        <dbReference type="Pfam" id="PF03816"/>
    </source>
</evidence>
<feature type="domain" description="Cell envelope-related transcriptional attenuator" evidence="3">
    <location>
        <begin position="81"/>
        <end position="241"/>
    </location>
</feature>
<dbReference type="OrthoDB" id="305468at2"/>
<dbReference type="InterPro" id="IPR004474">
    <property type="entry name" value="LytR_CpsA_psr"/>
</dbReference>
<name>A0A1M6LFW5_9FIRM</name>
<dbReference type="EMBL" id="FQZL01000032">
    <property type="protein sequence ID" value="SHJ70099.1"/>
    <property type="molecule type" value="Genomic_DNA"/>
</dbReference>
<dbReference type="Gene3D" id="3.40.630.190">
    <property type="entry name" value="LCP protein"/>
    <property type="match status" value="1"/>
</dbReference>
<gene>
    <name evidence="4" type="ORF">SAMN02745751_03160</name>
</gene>
<dbReference type="RefSeq" id="WP_073050529.1">
    <property type="nucleotide sequence ID" value="NZ_FQZL01000032.1"/>
</dbReference>
<comment type="similarity">
    <text evidence="1">Belongs to the LytR/CpsA/Psr (LCP) family.</text>
</comment>
<dbReference type="NCBIfam" id="TIGR00350">
    <property type="entry name" value="lytR_cpsA_psr"/>
    <property type="match status" value="1"/>
</dbReference>